<dbReference type="Proteomes" id="UP001268896">
    <property type="component" value="Unassembled WGS sequence"/>
</dbReference>
<dbReference type="RefSeq" id="WP_311904407.1">
    <property type="nucleotide sequence ID" value="NZ_JARQDV010000011.1"/>
</dbReference>
<keyword evidence="2" id="KW-0812">Transmembrane</keyword>
<keyword evidence="2" id="KW-1133">Transmembrane helix</keyword>
<dbReference type="AlphaFoldDB" id="A0AAW8USZ5"/>
<accession>A0AAW8USZ5</accession>
<sequence length="91" mass="10266">MSDFLSKFEEEPKEPDKESATAKAPSSRASRKEKGSASLEEGIEHDPSFKKKRRKKQLLGLGALLGLLLLCETFLTEKVRHTRFSCVELMI</sequence>
<keyword evidence="2" id="KW-0472">Membrane</keyword>
<protein>
    <submittedName>
        <fullName evidence="3">Uncharacterized protein</fullName>
    </submittedName>
</protein>
<dbReference type="EMBL" id="JARQDV010000011">
    <property type="protein sequence ID" value="MDT2965697.1"/>
    <property type="molecule type" value="Genomic_DNA"/>
</dbReference>
<proteinExistence type="predicted"/>
<name>A0AAW8USZ5_ENTCA</name>
<evidence type="ECO:0000256" key="1">
    <source>
        <dbReference type="SAM" id="MobiDB-lite"/>
    </source>
</evidence>
<feature type="region of interest" description="Disordered" evidence="1">
    <location>
        <begin position="1"/>
        <end position="52"/>
    </location>
</feature>
<gene>
    <name evidence="3" type="ORF">P7I32_13865</name>
</gene>
<evidence type="ECO:0000313" key="3">
    <source>
        <dbReference type="EMBL" id="MDT2965697.1"/>
    </source>
</evidence>
<feature type="compositionally biased region" description="Basic and acidic residues" evidence="1">
    <location>
        <begin position="1"/>
        <end position="20"/>
    </location>
</feature>
<evidence type="ECO:0000256" key="2">
    <source>
        <dbReference type="SAM" id="Phobius"/>
    </source>
</evidence>
<organism evidence="3 4">
    <name type="scientific">Enterococcus casseliflavus</name>
    <name type="common">Enterococcus flavescens</name>
    <dbReference type="NCBI Taxonomy" id="37734"/>
    <lineage>
        <taxon>Bacteria</taxon>
        <taxon>Bacillati</taxon>
        <taxon>Bacillota</taxon>
        <taxon>Bacilli</taxon>
        <taxon>Lactobacillales</taxon>
        <taxon>Enterococcaceae</taxon>
        <taxon>Enterococcus</taxon>
    </lineage>
</organism>
<reference evidence="3" key="1">
    <citation type="submission" date="2023-03" db="EMBL/GenBank/DDBJ databases">
        <authorList>
            <person name="Shen W."/>
            <person name="Cai J."/>
        </authorList>
    </citation>
    <scope>NUCLEOTIDE SEQUENCE</scope>
    <source>
        <strain evidence="3">K72-2</strain>
    </source>
</reference>
<evidence type="ECO:0000313" key="4">
    <source>
        <dbReference type="Proteomes" id="UP001268896"/>
    </source>
</evidence>
<comment type="caution">
    <text evidence="3">The sequence shown here is derived from an EMBL/GenBank/DDBJ whole genome shotgun (WGS) entry which is preliminary data.</text>
</comment>
<feature type="transmembrane region" description="Helical" evidence="2">
    <location>
        <begin position="58"/>
        <end position="75"/>
    </location>
</feature>